<feature type="region of interest" description="Disordered" evidence="1">
    <location>
        <begin position="44"/>
        <end position="76"/>
    </location>
</feature>
<evidence type="ECO:0000313" key="3">
    <source>
        <dbReference type="WBParaSite" id="PSAMB.scaffold3938size16341.g22976.t1"/>
    </source>
</evidence>
<sequence length="227" mass="24707">MTRVLSISSATDDDYCSALSNLSPDYMSMRSFNSCELPILELTAPTSPPLTSPATHQSESTPAPSASASSSSSHPRQIRLTVNCFEKAQSVDSGSDGPATTPTPSVNHLGPMYLPEPNKLFGAVSPTQQPATGMGSSMLSRAATIRKHLSFRLMHFTRDPSSETQQSTESQGSSGDRDDEIAQLRARWVSTRAATCPFVIGTKDFDNYQQFVKSDKKRRHFDFDPLP</sequence>
<dbReference type="Proteomes" id="UP000887566">
    <property type="component" value="Unplaced"/>
</dbReference>
<feature type="compositionally biased region" description="Low complexity" evidence="1">
    <location>
        <begin position="52"/>
        <end position="75"/>
    </location>
</feature>
<name>A0A914WDE7_9BILA</name>
<evidence type="ECO:0000256" key="1">
    <source>
        <dbReference type="SAM" id="MobiDB-lite"/>
    </source>
</evidence>
<accession>A0A914WDE7</accession>
<organism evidence="2 3">
    <name type="scientific">Plectus sambesii</name>
    <dbReference type="NCBI Taxonomy" id="2011161"/>
    <lineage>
        <taxon>Eukaryota</taxon>
        <taxon>Metazoa</taxon>
        <taxon>Ecdysozoa</taxon>
        <taxon>Nematoda</taxon>
        <taxon>Chromadorea</taxon>
        <taxon>Plectida</taxon>
        <taxon>Plectina</taxon>
        <taxon>Plectoidea</taxon>
        <taxon>Plectidae</taxon>
        <taxon>Plectus</taxon>
    </lineage>
</organism>
<evidence type="ECO:0000313" key="2">
    <source>
        <dbReference type="Proteomes" id="UP000887566"/>
    </source>
</evidence>
<feature type="region of interest" description="Disordered" evidence="1">
    <location>
        <begin position="157"/>
        <end position="179"/>
    </location>
</feature>
<dbReference type="WBParaSite" id="PSAMB.scaffold3938size16341.g22976.t1">
    <property type="protein sequence ID" value="PSAMB.scaffold3938size16341.g22976.t1"/>
    <property type="gene ID" value="PSAMB.scaffold3938size16341.g22976"/>
</dbReference>
<feature type="compositionally biased region" description="Polar residues" evidence="1">
    <location>
        <begin position="90"/>
        <end position="106"/>
    </location>
</feature>
<proteinExistence type="predicted"/>
<reference evidence="3" key="1">
    <citation type="submission" date="2022-11" db="UniProtKB">
        <authorList>
            <consortium name="WormBaseParasite"/>
        </authorList>
    </citation>
    <scope>IDENTIFICATION</scope>
</reference>
<keyword evidence="2" id="KW-1185">Reference proteome</keyword>
<feature type="compositionally biased region" description="Low complexity" evidence="1">
    <location>
        <begin position="162"/>
        <end position="174"/>
    </location>
</feature>
<protein>
    <submittedName>
        <fullName evidence="3">Uncharacterized protein</fullName>
    </submittedName>
</protein>
<feature type="region of interest" description="Disordered" evidence="1">
    <location>
        <begin position="89"/>
        <end position="111"/>
    </location>
</feature>
<dbReference type="AlphaFoldDB" id="A0A914WDE7"/>